<accession>A0ABP0HJB8</accession>
<feature type="region of interest" description="Disordered" evidence="4">
    <location>
        <begin position="650"/>
        <end position="679"/>
    </location>
</feature>
<name>A0ABP0HJB8_9DINO</name>
<evidence type="ECO:0000256" key="1">
    <source>
        <dbReference type="ARBA" id="ARBA00013194"/>
    </source>
</evidence>
<keyword evidence="2" id="KW-0697">Rotamase</keyword>
<dbReference type="Pfam" id="PF07727">
    <property type="entry name" value="RVT_2"/>
    <property type="match status" value="1"/>
</dbReference>
<keyword evidence="7" id="KW-1185">Reference proteome</keyword>
<dbReference type="InterPro" id="IPR020892">
    <property type="entry name" value="Cyclophilin-type_PPIase_CS"/>
</dbReference>
<dbReference type="PRINTS" id="PR00153">
    <property type="entry name" value="CSAPPISMRASE"/>
</dbReference>
<dbReference type="CDD" id="cd01926">
    <property type="entry name" value="cyclophilin_ABH_like"/>
    <property type="match status" value="1"/>
</dbReference>
<feature type="domain" description="PPIase cyclophilin-type" evidence="5">
    <location>
        <begin position="1841"/>
        <end position="2005"/>
    </location>
</feature>
<dbReference type="PROSITE" id="PS50072">
    <property type="entry name" value="CSA_PPIASE_2"/>
    <property type="match status" value="1"/>
</dbReference>
<dbReference type="EC" id="5.2.1.8" evidence="1"/>
<feature type="compositionally biased region" description="Low complexity" evidence="4">
    <location>
        <begin position="1084"/>
        <end position="1096"/>
    </location>
</feature>
<feature type="region of interest" description="Disordered" evidence="4">
    <location>
        <begin position="1076"/>
        <end position="1096"/>
    </location>
</feature>
<dbReference type="Pfam" id="PF00160">
    <property type="entry name" value="Pro_isomerase"/>
    <property type="match status" value="1"/>
</dbReference>
<dbReference type="InterPro" id="IPR013103">
    <property type="entry name" value="RVT_2"/>
</dbReference>
<reference evidence="6 7" key="1">
    <citation type="submission" date="2024-02" db="EMBL/GenBank/DDBJ databases">
        <authorList>
            <person name="Chen Y."/>
            <person name="Shah S."/>
            <person name="Dougan E. K."/>
            <person name="Thang M."/>
            <person name="Chan C."/>
        </authorList>
    </citation>
    <scope>NUCLEOTIDE SEQUENCE [LARGE SCALE GENOMIC DNA]</scope>
</reference>
<feature type="region of interest" description="Disordered" evidence="4">
    <location>
        <begin position="1123"/>
        <end position="1178"/>
    </location>
</feature>
<evidence type="ECO:0000259" key="5">
    <source>
        <dbReference type="PROSITE" id="PS50072"/>
    </source>
</evidence>
<gene>
    <name evidence="6" type="ORF">CCMP2556_LOCUS1462</name>
</gene>
<feature type="compositionally biased region" description="Acidic residues" evidence="4">
    <location>
        <begin position="287"/>
        <end position="305"/>
    </location>
</feature>
<dbReference type="PANTHER" id="PTHR11071:SF561">
    <property type="entry name" value="PEPTIDYL-PROLYL CIS-TRANS ISOMERASE D-RELATED"/>
    <property type="match status" value="1"/>
</dbReference>
<evidence type="ECO:0000313" key="7">
    <source>
        <dbReference type="Proteomes" id="UP001642484"/>
    </source>
</evidence>
<organism evidence="6 7">
    <name type="scientific">Durusdinium trenchii</name>
    <dbReference type="NCBI Taxonomy" id="1381693"/>
    <lineage>
        <taxon>Eukaryota</taxon>
        <taxon>Sar</taxon>
        <taxon>Alveolata</taxon>
        <taxon>Dinophyceae</taxon>
        <taxon>Suessiales</taxon>
        <taxon>Symbiodiniaceae</taxon>
        <taxon>Durusdinium</taxon>
    </lineage>
</organism>
<protein>
    <recommendedName>
        <fullName evidence="1">peptidylprolyl isomerase</fullName>
        <ecNumber evidence="1">5.2.1.8</ecNumber>
    </recommendedName>
</protein>
<dbReference type="Proteomes" id="UP001642484">
    <property type="component" value="Unassembled WGS sequence"/>
</dbReference>
<proteinExistence type="predicted"/>
<keyword evidence="3" id="KW-0413">Isomerase</keyword>
<dbReference type="Gene3D" id="2.40.100.10">
    <property type="entry name" value="Cyclophilin-like"/>
    <property type="match status" value="1"/>
</dbReference>
<dbReference type="InterPro" id="IPR002130">
    <property type="entry name" value="Cyclophilin-type_PPIase_dom"/>
</dbReference>
<sequence>MAEAEEKGSSAWYKVPTWDGNPAGFRAFKREMEWWQASMDPSTCLKYNVAARWTLRQTGVVRASCEEFTPAELAGTPEVRGEDPDTKEEIVLEPADPWAGIRKLMTALEESMGRTMLDRKGELRKQFYTDLRRLPGERISAFCSRFRTLTSEMKREGITLHSDELGWFLRNRMGLDAIRIQLLDTALRGREAYEEVEQEALRLFRDLHSEDPLHKKTALDRSPLLGRFLSQSSQSGASTHQTSLPSQAGSTFGGNKSYRSSFSSGSQRSFKPAPKVPQRSALVAEGPNEDEEAEDDEEELVPDQDEPGKSLEEVLQSEAEVLAAELEELEQEGVSPDVIEGLESGVEQAAESLVTMREARSKIAEIKKDRGYGRASGSASAVASAKSRMTGNQAIRKLVAEQTEEETFRTLCIAAHPKDVAGTRSIMEDGKATGTWRRMVVRLRVRLLWHVQGIALWLCRRPWLRYLPLPYPSISLGRQWQLQAQQMVTNGALPQKHFQKALHAEAFTASNLKDCMWLRDRLGWKLAFTEDPMLLGMLAAKSSKGMASRIRQEAIAESKIAAKKAVEAGKQLEAVRSLIGPKGGLPALKADLLKLAALVEVQVHDKITVEELKQKIKPVVQDIVAKAPMPAKSSGGASSHQEPPLHLTAKSKASAPVTPSVAPGTPSTSVGTTTQPPGLKIQDIHDLMAQQDKKYQAMLHQVMQHMMSLQQGTQANPMSPAFMTEGPMSYDLTASDSDTAMGQVGEHGWTMEEVQRAKAFEVGDFDQMTEQEKIDFNLQQVGWIQQDEQDLLKGPSAKGFLHKKPTRVATSSTCVADELRGMVCTKDHPHQPVLGGSAVTAPAGHYPVQLARTMVKGLEKQFHAEYGKCKEVMAVDGEEVEADDEGAAETMNPFDSESDISSLGEEEDPSTRISAATRLAVKRLHENTGHRSYRRLARALVLSGAPKEVVQAAKQLKCSLCEEKKRPKSRRPSTLPSPKDVSDQVHIDVFESADITENKFYIIHCIDWVSRFQMAEAMPGKDSESICEMNTALQECVLAYNGDITEAPPTPGRQQLPTVPEQDPALPPVGPMEFISAVSGEPELPGSGSLSRRASAMSSLGRSSVASGSAAPGTPVPALIRQASQAAPAPQTPPLSSRLESSIEDVRELEEEAASKKRTAELDTEELRDAAAAPSEEAHSVMMTTAVVQNVLKTKNALLAKYAKNPENAQVPSNVTAFKEDTFEEDFMKAAIHPLRFIKEQVERDRDDPNFTEVVDHGSWSGKWPLPSRTSWLAHETSCTLRPTGEQEVNEAKTARREIKWKTIPLREREEYRKAAEAGWKVQTDNFAFEPLTEEESKRVKDRLRANGQLNKILHPRFIYTDKNDGKRSASSPMPLLANARLVIPGYQDETAYNVRKDAPTSARSSQHILFTMAASYEWTLWSADIKSAFLKGDLFEDGERELYITNIRVQSEDEPTLPFGRDSLAKVRKGVFGLADSPRRWYLRLHRSVTQLGWRRSQMDAAQWFLYDDKNQLQGVLVSHVDDLLMAGSSYAKRTLDKLGSELGFGSLETGCFNYCGKQIKQLPDKTVEVSMQAYHENLQPVPVPVVRKKQLESPLTPTEHRQLRAVLGSLQWLVTQVRFDMNFMLSVLQGEPPVVKTLLKANALVRLMKKDSGFKLRFPKLDLNGAGIVVVTDASLGNVSRSGGAEGTMMTKTFSQAAYLVMIGDRDLLAGREGQFTVMDARSHRLTRVCRSTYGAELLGSEEALDVGLLSRGLLAEAMGFDVLDRSESYNKDIPLAMITDAKDVFDKSTSDTPTYGSQKSLSFTVGWLREALRKERTSVQWTATENMIIDCGTKEMVYFDVKIGDDADTKRITIGLFGKDVPKTVMNFAHLCTGDKGKASTGVPLHYKGSKFHRIIPNFMIQGGDFTRGDGTGGESIYGAKFNDENFKLKHTGPGILSMANAGPNTNGSQFFITTVKTQWLDGRHVVFGKVVEGMDVVQQVEAVGSQSGTPSKKVEIVDSGLLEGTLES</sequence>
<feature type="compositionally biased region" description="Low complexity" evidence="4">
    <location>
        <begin position="257"/>
        <end position="270"/>
    </location>
</feature>
<feature type="region of interest" description="Disordered" evidence="4">
    <location>
        <begin position="231"/>
        <end position="308"/>
    </location>
</feature>
<evidence type="ECO:0000313" key="6">
    <source>
        <dbReference type="EMBL" id="CAK8988940.1"/>
    </source>
</evidence>
<dbReference type="InterPro" id="IPR029000">
    <property type="entry name" value="Cyclophilin-like_dom_sf"/>
</dbReference>
<evidence type="ECO:0000256" key="2">
    <source>
        <dbReference type="ARBA" id="ARBA00023110"/>
    </source>
</evidence>
<feature type="compositionally biased region" description="Polar residues" evidence="4">
    <location>
        <begin position="231"/>
        <end position="254"/>
    </location>
</feature>
<feature type="compositionally biased region" description="Basic and acidic residues" evidence="4">
    <location>
        <begin position="1153"/>
        <end position="1169"/>
    </location>
</feature>
<dbReference type="SUPFAM" id="SSF50891">
    <property type="entry name" value="Cyclophilin-like"/>
    <property type="match status" value="1"/>
</dbReference>
<feature type="compositionally biased region" description="Low complexity" evidence="4">
    <location>
        <begin position="1123"/>
        <end position="1137"/>
    </location>
</feature>
<feature type="region of interest" description="Disordered" evidence="4">
    <location>
        <begin position="879"/>
        <end position="911"/>
    </location>
</feature>
<dbReference type="PANTHER" id="PTHR11071">
    <property type="entry name" value="PEPTIDYL-PROLYL CIS-TRANS ISOMERASE"/>
    <property type="match status" value="1"/>
</dbReference>
<feature type="compositionally biased region" description="Low complexity" evidence="4">
    <location>
        <begin position="663"/>
        <end position="678"/>
    </location>
</feature>
<dbReference type="EMBL" id="CAXAMN010000481">
    <property type="protein sequence ID" value="CAK8988940.1"/>
    <property type="molecule type" value="Genomic_DNA"/>
</dbReference>
<dbReference type="PROSITE" id="PS00170">
    <property type="entry name" value="CSA_PPIASE_1"/>
    <property type="match status" value="1"/>
</dbReference>
<evidence type="ECO:0000256" key="3">
    <source>
        <dbReference type="ARBA" id="ARBA00023235"/>
    </source>
</evidence>
<comment type="caution">
    <text evidence="6">The sequence shown here is derived from an EMBL/GenBank/DDBJ whole genome shotgun (WGS) entry which is preliminary data.</text>
</comment>
<evidence type="ECO:0000256" key="4">
    <source>
        <dbReference type="SAM" id="MobiDB-lite"/>
    </source>
</evidence>